<name>A0A7J7F6Q0_DICBM</name>
<dbReference type="EMBL" id="JACDTQ010001212">
    <property type="protein sequence ID" value="KAF5923691.1"/>
    <property type="molecule type" value="Genomic_DNA"/>
</dbReference>
<sequence length="110" mass="12343">MQATFQEPHHPEEREKEEQAPAGKATTKEEFQGGWTAPAPKLTVLNPRSQTGLRLRCPLRLRSSSYCRLQPSASAEDWCAAPTAEATEWAGTILSGLKLFFPRLLNRKHK</sequence>
<feature type="region of interest" description="Disordered" evidence="1">
    <location>
        <begin position="1"/>
        <end position="43"/>
    </location>
</feature>
<reference evidence="2 3" key="1">
    <citation type="journal article" date="2020" name="Mol. Biol. Evol.">
        <title>Interspecific Gene Flow and the Evolution of Specialization in Black and White Rhinoceros.</title>
        <authorList>
            <person name="Moodley Y."/>
            <person name="Westbury M.V."/>
            <person name="Russo I.M."/>
            <person name="Gopalakrishnan S."/>
            <person name="Rakotoarivelo A."/>
            <person name="Olsen R.A."/>
            <person name="Prost S."/>
            <person name="Tunstall T."/>
            <person name="Ryder O.A."/>
            <person name="Dalen L."/>
            <person name="Bruford M.W."/>
        </authorList>
    </citation>
    <scope>NUCLEOTIDE SEQUENCE [LARGE SCALE GENOMIC DNA]</scope>
    <source>
        <strain evidence="2">SBR-YM</strain>
        <tissue evidence="2">Skin</tissue>
    </source>
</reference>
<evidence type="ECO:0000313" key="2">
    <source>
        <dbReference type="EMBL" id="KAF5923691.1"/>
    </source>
</evidence>
<keyword evidence="3" id="KW-1185">Reference proteome</keyword>
<evidence type="ECO:0000313" key="3">
    <source>
        <dbReference type="Proteomes" id="UP000551758"/>
    </source>
</evidence>
<organism evidence="2 3">
    <name type="scientific">Diceros bicornis minor</name>
    <name type="common">South-central black rhinoceros</name>
    <dbReference type="NCBI Taxonomy" id="77932"/>
    <lineage>
        <taxon>Eukaryota</taxon>
        <taxon>Metazoa</taxon>
        <taxon>Chordata</taxon>
        <taxon>Craniata</taxon>
        <taxon>Vertebrata</taxon>
        <taxon>Euteleostomi</taxon>
        <taxon>Mammalia</taxon>
        <taxon>Eutheria</taxon>
        <taxon>Laurasiatheria</taxon>
        <taxon>Perissodactyla</taxon>
        <taxon>Rhinocerotidae</taxon>
        <taxon>Diceros</taxon>
    </lineage>
</organism>
<gene>
    <name evidence="2" type="ORF">HPG69_011089</name>
</gene>
<protein>
    <submittedName>
        <fullName evidence="2">Uncharacterized protein</fullName>
    </submittedName>
</protein>
<accession>A0A7J7F6Q0</accession>
<proteinExistence type="predicted"/>
<comment type="caution">
    <text evidence="2">The sequence shown here is derived from an EMBL/GenBank/DDBJ whole genome shotgun (WGS) entry which is preliminary data.</text>
</comment>
<feature type="compositionally biased region" description="Basic and acidic residues" evidence="1">
    <location>
        <begin position="7"/>
        <end position="19"/>
    </location>
</feature>
<evidence type="ECO:0000256" key="1">
    <source>
        <dbReference type="SAM" id="MobiDB-lite"/>
    </source>
</evidence>
<dbReference type="Proteomes" id="UP000551758">
    <property type="component" value="Unassembled WGS sequence"/>
</dbReference>
<dbReference type="AlphaFoldDB" id="A0A7J7F6Q0"/>